<keyword evidence="2 6" id="KW-0396">Initiation factor</keyword>
<dbReference type="Pfam" id="PF01652">
    <property type="entry name" value="IF4E"/>
    <property type="match status" value="1"/>
</dbReference>
<evidence type="ECO:0008006" key="10">
    <source>
        <dbReference type="Google" id="ProtNLM"/>
    </source>
</evidence>
<organism evidence="8">
    <name type="scientific">Absidia glauca</name>
    <name type="common">Pin mould</name>
    <dbReference type="NCBI Taxonomy" id="4829"/>
    <lineage>
        <taxon>Eukaryota</taxon>
        <taxon>Fungi</taxon>
        <taxon>Fungi incertae sedis</taxon>
        <taxon>Mucoromycota</taxon>
        <taxon>Mucoromycotina</taxon>
        <taxon>Mucoromycetes</taxon>
        <taxon>Mucorales</taxon>
        <taxon>Cunninghamellaceae</taxon>
        <taxon>Absidia</taxon>
    </lineage>
</organism>
<dbReference type="Proteomes" id="UP000078561">
    <property type="component" value="Unassembled WGS sequence"/>
</dbReference>
<dbReference type="InParanoid" id="A0A168R0H1"/>
<feature type="region of interest" description="Disordered" evidence="7">
    <location>
        <begin position="1"/>
        <end position="36"/>
    </location>
</feature>
<evidence type="ECO:0000256" key="4">
    <source>
        <dbReference type="ARBA" id="ARBA00022884"/>
    </source>
</evidence>
<dbReference type="AlphaFoldDB" id="A0A168R0H1"/>
<gene>
    <name evidence="8" type="primary">ABSGL_11760.1 scaffold 12318</name>
</gene>
<dbReference type="Gene3D" id="3.30.760.10">
    <property type="entry name" value="RNA Cap, Translation Initiation Factor Eif4e"/>
    <property type="match status" value="1"/>
</dbReference>
<evidence type="ECO:0000313" key="8">
    <source>
        <dbReference type="EMBL" id="SAM05885.1"/>
    </source>
</evidence>
<dbReference type="GO" id="GO:0003743">
    <property type="term" value="F:translation initiation factor activity"/>
    <property type="evidence" value="ECO:0007669"/>
    <property type="project" value="UniProtKB-KW"/>
</dbReference>
<comment type="similarity">
    <text evidence="1 6">Belongs to the eukaryotic initiation factor 4E family.</text>
</comment>
<evidence type="ECO:0000313" key="9">
    <source>
        <dbReference type="Proteomes" id="UP000078561"/>
    </source>
</evidence>
<name>A0A168R0H1_ABSGL</name>
<dbReference type="SUPFAM" id="SSF55418">
    <property type="entry name" value="eIF4e-like"/>
    <property type="match status" value="1"/>
</dbReference>
<dbReference type="STRING" id="4829.A0A168R0H1"/>
<dbReference type="InterPro" id="IPR023398">
    <property type="entry name" value="TIF_eIF4e-like"/>
</dbReference>
<feature type="compositionally biased region" description="Low complexity" evidence="7">
    <location>
        <begin position="22"/>
        <end position="36"/>
    </location>
</feature>
<dbReference type="GO" id="GO:0016281">
    <property type="term" value="C:eukaryotic translation initiation factor 4F complex"/>
    <property type="evidence" value="ECO:0007669"/>
    <property type="project" value="TreeGrafter"/>
</dbReference>
<reference evidence="8" key="1">
    <citation type="submission" date="2016-04" db="EMBL/GenBank/DDBJ databases">
        <authorList>
            <person name="Evans L.H."/>
            <person name="Alamgir A."/>
            <person name="Owens N."/>
            <person name="Weber N.D."/>
            <person name="Virtaneva K."/>
            <person name="Barbian K."/>
            <person name="Babar A."/>
            <person name="Rosenke K."/>
        </authorList>
    </citation>
    <scope>NUCLEOTIDE SEQUENCE [LARGE SCALE GENOMIC DNA]</scope>
    <source>
        <strain evidence="8">CBS 101.48</strain>
    </source>
</reference>
<protein>
    <recommendedName>
        <fullName evidence="10">Eukaryotic translation initiation factor 4E</fullName>
    </recommendedName>
</protein>
<accession>A0A168R0H1</accession>
<dbReference type="InterPro" id="IPR001040">
    <property type="entry name" value="TIF_eIF_4E"/>
</dbReference>
<keyword evidence="4 6" id="KW-0694">RNA-binding</keyword>
<keyword evidence="9" id="KW-1185">Reference proteome</keyword>
<dbReference type="GO" id="GO:0000340">
    <property type="term" value="F:RNA 7-methylguanosine cap binding"/>
    <property type="evidence" value="ECO:0007669"/>
    <property type="project" value="TreeGrafter"/>
</dbReference>
<evidence type="ECO:0000256" key="3">
    <source>
        <dbReference type="ARBA" id="ARBA00022845"/>
    </source>
</evidence>
<proteinExistence type="inferred from homology"/>
<keyword evidence="3" id="KW-0810">Translation regulation</keyword>
<dbReference type="PANTHER" id="PTHR11960">
    <property type="entry name" value="EUKARYOTIC TRANSLATION INITIATION FACTOR 4E RELATED"/>
    <property type="match status" value="1"/>
</dbReference>
<sequence length="96" mass="10868">MADQTVVDQPPVKDNVESTPLTTVDEANNATTTDDNVNTDQVTTVFHDRINYTVKHPLQNTWTLWFDNPGKKANSQSWSQNLKEIVSMDAVEDFWG</sequence>
<dbReference type="PANTHER" id="PTHR11960:SF8">
    <property type="entry name" value="EUKARYOTIC TRANSLATION INITIATION FACTOR 4E1-RELATED"/>
    <property type="match status" value="1"/>
</dbReference>
<evidence type="ECO:0000256" key="5">
    <source>
        <dbReference type="ARBA" id="ARBA00022917"/>
    </source>
</evidence>
<evidence type="ECO:0000256" key="6">
    <source>
        <dbReference type="RuleBase" id="RU004374"/>
    </source>
</evidence>
<evidence type="ECO:0000256" key="7">
    <source>
        <dbReference type="SAM" id="MobiDB-lite"/>
    </source>
</evidence>
<dbReference type="EMBL" id="LT554473">
    <property type="protein sequence ID" value="SAM05885.1"/>
    <property type="molecule type" value="Genomic_DNA"/>
</dbReference>
<dbReference type="GO" id="GO:0006417">
    <property type="term" value="P:regulation of translation"/>
    <property type="evidence" value="ECO:0007669"/>
    <property type="project" value="UniProtKB-KW"/>
</dbReference>
<evidence type="ECO:0000256" key="1">
    <source>
        <dbReference type="ARBA" id="ARBA00009860"/>
    </source>
</evidence>
<evidence type="ECO:0000256" key="2">
    <source>
        <dbReference type="ARBA" id="ARBA00022540"/>
    </source>
</evidence>
<keyword evidence="5 6" id="KW-0648">Protein biosynthesis</keyword>
<dbReference type="OrthoDB" id="590761at2759"/>
<dbReference type="OMA" id="HDRINYT"/>